<feature type="domain" description="RGS" evidence="12">
    <location>
        <begin position="59"/>
        <end position="172"/>
    </location>
</feature>
<dbReference type="InterPro" id="IPR016137">
    <property type="entry name" value="RGS"/>
</dbReference>
<evidence type="ECO:0000256" key="9">
    <source>
        <dbReference type="PROSITE-ProRule" id="PRU10141"/>
    </source>
</evidence>
<keyword evidence="15" id="KW-1185">Reference proteome</keyword>
<dbReference type="SMART" id="SM00315">
    <property type="entry name" value="RGS"/>
    <property type="match status" value="1"/>
</dbReference>
<evidence type="ECO:0000256" key="8">
    <source>
        <dbReference type="PIRSR" id="PIRSR600239-51"/>
    </source>
</evidence>
<evidence type="ECO:0000256" key="6">
    <source>
        <dbReference type="ARBA" id="ARBA00022777"/>
    </source>
</evidence>
<feature type="active site" description="Proton acceptor" evidence="8">
    <location>
        <position position="312"/>
    </location>
</feature>
<dbReference type="PANTHER" id="PTHR24355:SF29">
    <property type="entry name" value="RHODOPSIN KINASE GRK7-B"/>
    <property type="match status" value="1"/>
</dbReference>
<evidence type="ECO:0000256" key="7">
    <source>
        <dbReference type="ARBA" id="ARBA00022840"/>
    </source>
</evidence>
<dbReference type="PROSITE" id="PS00107">
    <property type="entry name" value="PROTEIN_KINASE_ATP"/>
    <property type="match status" value="1"/>
</dbReference>
<feature type="binding site" evidence="9">
    <location>
        <position position="216"/>
    </location>
    <ligand>
        <name>ATP</name>
        <dbReference type="ChEBI" id="CHEBI:30616"/>
    </ligand>
</feature>
<evidence type="ECO:0000256" key="5">
    <source>
        <dbReference type="ARBA" id="ARBA00022741"/>
    </source>
</evidence>
<keyword evidence="5 9" id="KW-0547">Nucleotide-binding</keyword>
<evidence type="ECO:0000256" key="2">
    <source>
        <dbReference type="ARBA" id="ARBA00022527"/>
    </source>
</evidence>
<dbReference type="GO" id="GO:0009966">
    <property type="term" value="P:regulation of signal transduction"/>
    <property type="evidence" value="ECO:0007669"/>
    <property type="project" value="TreeGrafter"/>
</dbReference>
<dbReference type="SUPFAM" id="SSF56112">
    <property type="entry name" value="Protein kinase-like (PK-like)"/>
    <property type="match status" value="1"/>
</dbReference>
<dbReference type="EC" id="2.7.11.-" evidence="10"/>
<dbReference type="PROSITE" id="PS50132">
    <property type="entry name" value="RGS"/>
    <property type="match status" value="1"/>
</dbReference>
<keyword evidence="6 10" id="KW-0418">Kinase</keyword>
<dbReference type="GO" id="GO:0007165">
    <property type="term" value="P:signal transduction"/>
    <property type="evidence" value="ECO:0007669"/>
    <property type="project" value="InterPro"/>
</dbReference>
<dbReference type="SMART" id="SM00220">
    <property type="entry name" value="S_TKc"/>
    <property type="match status" value="1"/>
</dbReference>
<dbReference type="InterPro" id="IPR044926">
    <property type="entry name" value="RGS_subdomain_2"/>
</dbReference>
<dbReference type="PANTHER" id="PTHR24355">
    <property type="entry name" value="G PROTEIN-COUPLED RECEPTOR KINASE/RIBOSOMAL PROTEIN S6 KINASE"/>
    <property type="match status" value="1"/>
</dbReference>
<dbReference type="InterPro" id="IPR000239">
    <property type="entry name" value="GPCR_kinase"/>
</dbReference>
<keyword evidence="3" id="KW-0597">Phosphoprotein</keyword>
<evidence type="ECO:0000313" key="15">
    <source>
        <dbReference type="Proteomes" id="UP000261620"/>
    </source>
</evidence>
<evidence type="ECO:0000313" key="14">
    <source>
        <dbReference type="Ensembl" id="ENSMMOP00000011917.1"/>
    </source>
</evidence>
<dbReference type="Pfam" id="PF00069">
    <property type="entry name" value="Pkinase"/>
    <property type="match status" value="1"/>
</dbReference>
<dbReference type="GO" id="GO:0005524">
    <property type="term" value="F:ATP binding"/>
    <property type="evidence" value="ECO:0007669"/>
    <property type="project" value="UniProtKB-UniRule"/>
</dbReference>
<accession>A0A3Q3WI50</accession>
<dbReference type="STRING" id="94237.ENSMMOP00000011917"/>
<keyword evidence="4 10" id="KW-0808">Transferase</keyword>
<dbReference type="Gene3D" id="1.10.510.10">
    <property type="entry name" value="Transferase(Phosphotransferase) domain 1"/>
    <property type="match status" value="1"/>
</dbReference>
<evidence type="ECO:0000256" key="4">
    <source>
        <dbReference type="ARBA" id="ARBA00022679"/>
    </source>
</evidence>
<dbReference type="SUPFAM" id="SSF48097">
    <property type="entry name" value="Regulator of G-protein signaling, RGS"/>
    <property type="match status" value="1"/>
</dbReference>
<evidence type="ECO:0000256" key="10">
    <source>
        <dbReference type="RuleBase" id="RU000308"/>
    </source>
</evidence>
<dbReference type="PROSITE" id="PS50011">
    <property type="entry name" value="PROTEIN_KINASE_DOM"/>
    <property type="match status" value="1"/>
</dbReference>
<feature type="domain" description="AGC-kinase C-terminal" evidence="13">
    <location>
        <begin position="448"/>
        <end position="513"/>
    </location>
</feature>
<dbReference type="Ensembl" id="ENSMMOT00000012118.1">
    <property type="protein sequence ID" value="ENSMMOP00000011917.1"/>
    <property type="gene ID" value="ENSMMOG00000009141.1"/>
</dbReference>
<keyword evidence="7 9" id="KW-0067">ATP-binding</keyword>
<protein>
    <recommendedName>
        <fullName evidence="10">G protein-coupled receptor kinase</fullName>
        <ecNumber evidence="10">2.7.11.-</ecNumber>
    </recommendedName>
</protein>
<reference evidence="14" key="2">
    <citation type="submission" date="2025-09" db="UniProtKB">
        <authorList>
            <consortium name="Ensembl"/>
        </authorList>
    </citation>
    <scope>IDENTIFICATION</scope>
</reference>
<reference evidence="14" key="1">
    <citation type="submission" date="2025-08" db="UniProtKB">
        <authorList>
            <consortium name="Ensembl"/>
        </authorList>
    </citation>
    <scope>IDENTIFICATION</scope>
</reference>
<dbReference type="InterPro" id="IPR000961">
    <property type="entry name" value="AGC-kinase_C"/>
</dbReference>
<dbReference type="PROSITE" id="PS00108">
    <property type="entry name" value="PROTEIN_KINASE_ST"/>
    <property type="match status" value="1"/>
</dbReference>
<dbReference type="GO" id="GO:0050254">
    <property type="term" value="F:rhodopsin kinase activity"/>
    <property type="evidence" value="ECO:0007669"/>
    <property type="project" value="TreeGrafter"/>
</dbReference>
<dbReference type="InterPro" id="IPR011009">
    <property type="entry name" value="Kinase-like_dom_sf"/>
</dbReference>
<dbReference type="Pfam" id="PF00615">
    <property type="entry name" value="RGS"/>
    <property type="match status" value="1"/>
</dbReference>
<dbReference type="Proteomes" id="UP000261620">
    <property type="component" value="Unplaced"/>
</dbReference>
<comment type="similarity">
    <text evidence="1 10">Belongs to the protein kinase superfamily. AGC Ser/Thr protein kinase family. GPRK subfamily.</text>
</comment>
<dbReference type="InterPro" id="IPR008271">
    <property type="entry name" value="Ser/Thr_kinase_AS"/>
</dbReference>
<evidence type="ECO:0000259" key="12">
    <source>
        <dbReference type="PROSITE" id="PS50132"/>
    </source>
</evidence>
<keyword evidence="2 10" id="KW-0723">Serine/threonine-protein kinase</keyword>
<feature type="domain" description="Protein kinase" evidence="11">
    <location>
        <begin position="187"/>
        <end position="447"/>
    </location>
</feature>
<dbReference type="AlphaFoldDB" id="A0A3Q3WI50"/>
<dbReference type="InterPro" id="IPR036305">
    <property type="entry name" value="RGS_sf"/>
</dbReference>
<dbReference type="Gene3D" id="1.10.167.10">
    <property type="entry name" value="Regulator of G-protein Signalling 4, domain 2"/>
    <property type="match status" value="1"/>
</dbReference>
<organism evidence="14 15">
    <name type="scientific">Mola mola</name>
    <name type="common">Ocean sunfish</name>
    <name type="synonym">Tetraodon mola</name>
    <dbReference type="NCBI Taxonomy" id="94237"/>
    <lineage>
        <taxon>Eukaryota</taxon>
        <taxon>Metazoa</taxon>
        <taxon>Chordata</taxon>
        <taxon>Craniata</taxon>
        <taxon>Vertebrata</taxon>
        <taxon>Euteleostomi</taxon>
        <taxon>Actinopterygii</taxon>
        <taxon>Neopterygii</taxon>
        <taxon>Teleostei</taxon>
        <taxon>Neoteleostei</taxon>
        <taxon>Acanthomorphata</taxon>
        <taxon>Eupercaria</taxon>
        <taxon>Tetraodontiformes</taxon>
        <taxon>Molidae</taxon>
        <taxon>Mola</taxon>
    </lineage>
</organism>
<evidence type="ECO:0000259" key="11">
    <source>
        <dbReference type="PROSITE" id="PS50011"/>
    </source>
</evidence>
<dbReference type="OMA" id="MKSPFFY"/>
<dbReference type="GO" id="GO:0005737">
    <property type="term" value="C:cytoplasm"/>
    <property type="evidence" value="ECO:0007669"/>
    <property type="project" value="TreeGrafter"/>
</dbReference>
<dbReference type="PROSITE" id="PS51285">
    <property type="entry name" value="AGC_KINASE_CTER"/>
    <property type="match status" value="1"/>
</dbReference>
<sequence>MSDLLELENLVANTAYLEAQRVNCSELRNKRFSLSLPRLKNSSALLLSVGSQYESLCEQQPIGRKLFQQFLLASHPQYVAAAEFLEELSHWSIAEDETREKAKRSILTKFCRSESRSFLSFLTGEAAEKCKDLSDKNFDEVTVGQLREATRDFLMGKPFSEYQKSPFFYRFLQWKEFEKQTITRKYFYEFRILGKGGFGEVCAVQVKCTGKMYACKKLDKRRLKKKGGERFALLEKQILEKVNSLFIVNLAYAYDSRTHLCLVMDLMNGGDLRFHIYELGERGIRMERVVYYVAQITTGILHLHSMDIVYRDMKPENVLLDDKGQCRLSDLGLAVELPNGKKICQKAGTTGYMAPEILRQENYSTSVDWWAVGCSIYELVAARLPFKDFKEKVQNEEVTRRTLEDECKFEHKRFDAPTKDIIGRFLKKKVQNRLGCRRDDPRNHAFFKSINFQRLEAGLLESPWVPKPSVIYAKNIDKFRDNSEFEDIKFDAKDHMFFKEFSTGAVPIKWQKEMIDSGVFDQLNAPEHCSAVNCSDSQSMVCANV</sequence>
<dbReference type="Gene3D" id="3.30.200.20">
    <property type="entry name" value="Phosphorylase Kinase, domain 1"/>
    <property type="match status" value="1"/>
</dbReference>
<evidence type="ECO:0000259" key="13">
    <source>
        <dbReference type="PROSITE" id="PS51285"/>
    </source>
</evidence>
<name>A0A3Q3WI50_MOLML</name>
<evidence type="ECO:0000256" key="3">
    <source>
        <dbReference type="ARBA" id="ARBA00022553"/>
    </source>
</evidence>
<evidence type="ECO:0000256" key="1">
    <source>
        <dbReference type="ARBA" id="ARBA00009793"/>
    </source>
</evidence>
<dbReference type="InterPro" id="IPR000719">
    <property type="entry name" value="Prot_kinase_dom"/>
</dbReference>
<dbReference type="PRINTS" id="PR00717">
    <property type="entry name" value="GPCRKINASE"/>
</dbReference>
<dbReference type="FunFam" id="1.10.510.10:FF:000074">
    <property type="entry name" value="G protein-coupled receptor kinase"/>
    <property type="match status" value="1"/>
</dbReference>
<dbReference type="InterPro" id="IPR017441">
    <property type="entry name" value="Protein_kinase_ATP_BS"/>
</dbReference>
<proteinExistence type="inferred from homology"/>